<gene>
    <name evidence="1" type="ORF">PEC302110_25230</name>
</gene>
<evidence type="ECO:0000313" key="2">
    <source>
        <dbReference type="Proteomes" id="UP001377830"/>
    </source>
</evidence>
<protein>
    <submittedName>
        <fullName evidence="1">Uncharacterized protein</fullName>
    </submittedName>
</protein>
<dbReference type="AlphaFoldDB" id="A0AAN0MLN1"/>
<proteinExistence type="predicted"/>
<keyword evidence="2" id="KW-1185">Reference proteome</keyword>
<name>A0AAN0MLN1_9GAMM</name>
<organism evidence="1 2">
    <name type="scientific">Pectobacterium araliae</name>
    <dbReference type="NCBI Taxonomy" id="3073862"/>
    <lineage>
        <taxon>Bacteria</taxon>
        <taxon>Pseudomonadati</taxon>
        <taxon>Pseudomonadota</taxon>
        <taxon>Gammaproteobacteria</taxon>
        <taxon>Enterobacterales</taxon>
        <taxon>Pectobacteriaceae</taxon>
        <taxon>Pectobacterium</taxon>
    </lineage>
</organism>
<sequence>MSWDIFLQTHDDGEVGYFPLSVFLDAFGDAVSSYNIEENMCYVLLEYENPDAGKYNILPISSTEIYIDIIFIDNVPMLSGFSVN</sequence>
<reference evidence="2" key="1">
    <citation type="journal article" date="2024" name="Int. J. Syst. Evol. Microbiol.">
        <title>Pectobacterium araliae sp. nov., a pathogen causing bacterial soft rot of Japanese angelica tree in Japan.</title>
        <authorList>
            <person name="Sawada H."/>
            <person name="Someya N."/>
            <person name="Morohoshi T."/>
            <person name="Ono M."/>
            <person name="Satou M."/>
        </authorList>
    </citation>
    <scope>NUCLEOTIDE SEQUENCE [LARGE SCALE GENOMIC DNA]</scope>
    <source>
        <strain evidence="2">MAFF 302110</strain>
    </source>
</reference>
<dbReference type="EMBL" id="AP028908">
    <property type="protein sequence ID" value="BES85426.1"/>
    <property type="molecule type" value="Genomic_DNA"/>
</dbReference>
<dbReference type="KEGG" id="parl:PEC302110_25230"/>
<accession>A0AAN0MLN1</accession>
<evidence type="ECO:0000313" key="1">
    <source>
        <dbReference type="EMBL" id="BES85426.1"/>
    </source>
</evidence>
<dbReference type="RefSeq" id="WP_261848063.1">
    <property type="nucleotide sequence ID" value="NZ_AP028908.1"/>
</dbReference>
<dbReference type="Proteomes" id="UP001377830">
    <property type="component" value="Chromosome"/>
</dbReference>